<sequence length="1226" mass="130197">MSLSSSQRAPPSPPDSLSSSPKSRTNNNSSSCISPRVSLSRPSSSLSTSASLQSLHKSVPTSSLQHTFSTTLSPGLDAAISTRLPSSPSSRSASSYHSPSVSPNPVAASYRAIRRDQDADDTSFELGSEFSSGDVAEAQGLMRSLGLGSPVASPPGASVPKGTYISLEEGEIPEDVSREMVSSDPAVSMSSMSLPPVLDAAVLSPSASISRSLRSHRERTQRVREDSEHGGAIPSSPEVMPSLSNAYSNKDTNNIHDNRHGSAMLSNSLSSSNSTTPMGNVTPVPALNLSTSHLTSGSPIDATSATSNVAPSSSVDTGISSLPSSSTTSSSLSSSNTFHTASSSASIPTSISASGSSVVDISLCGAMTQQPTTTAQKIVVSESGTIQLPPPASVVSNTHAAATNGSSLNPNAAEHIPAAFSPNPNDIDVAAAGDSSIVKIDLQHKTANVYINGLPPHCPEDQLFELAAPFGAIRSVRTFTRHIGEKESGYGFVLFESVESAEKCILALREFRNLHPTFSKQAHKIPGIPYTGPSPTHEQDDDEADVGHSQYTGATAGNAPDAAEALTFKTKMERLSDPTSTNLYIEGLPLSIDEPSLAALVSPHRIKSSRFFQTRLSNPPRIIAFVRLETRVGAEEVIERLHGRMVRGWNDPGSRISVRFADTNEQRELRRQERTGRGDESSSPSRLTIAQAALLNLRGRDQYRVQPVQVIGNRNGRGAAYGSGATTANQGYHDFSSNAHDMAAVAGSYHSGGALEYPFNSIPSSSSRRGLAQTAPYDQPISLPPPASANFQNSQNIDPAMAAILGTLRRNGVPFETDADHYDDLLQLGDYRYRQQQLRNGLQVLGEVDMNLGYSNQFQRLGGGVAQARGGYTPAEEFILQTHAASNGASGRRVHSSQTQPQFCADGPADFNVGVRGYRTQASTISVPQSQQQGSYYTGHGNGALPAVLEDEGQPTSVPQPPLTYTRSQILSIGNRMGITGSNPTRGYRGDRETSSSGQLPSQQQSNSLSQFSSNRTLNDHNHSQQVHVRSTTHPNSSTTSSSANQRHSQHNSMSIPKPRNIITDIMRTTTNTLKPRSNNSISANDNLKSNIANGIYNNPNDTTDGAPTYTGEVANNLSNGTIHYHQHHHNYKPNLDLYTQPLRHQARQLSQEFHQHQKSFRGDVHGVDTYDGTESGSPPLVSPALTYSSRGSAGTLSPSTPFVGSFAQATGGGTGFQGSGIESEA</sequence>
<comment type="caution">
    <text evidence="6">The sequence shown here is derived from an EMBL/GenBank/DDBJ whole genome shotgun (WGS) entry which is preliminary data.</text>
</comment>
<dbReference type="InterPro" id="IPR035979">
    <property type="entry name" value="RBD_domain_sf"/>
</dbReference>
<accession>A0A0W0F3M8</accession>
<feature type="compositionally biased region" description="Low complexity" evidence="4">
    <location>
        <begin position="1032"/>
        <end position="1043"/>
    </location>
</feature>
<feature type="compositionally biased region" description="Low complexity" evidence="4">
    <location>
        <begin position="995"/>
        <end position="1014"/>
    </location>
</feature>
<feature type="region of interest" description="Disordered" evidence="4">
    <location>
        <begin position="1"/>
        <end position="108"/>
    </location>
</feature>
<feature type="compositionally biased region" description="Low complexity" evidence="4">
    <location>
        <begin position="34"/>
        <end position="55"/>
    </location>
</feature>
<reference evidence="6 7" key="1">
    <citation type="submission" date="2015-12" db="EMBL/GenBank/DDBJ databases">
        <title>Draft genome sequence of Moniliophthora roreri, the causal agent of frosty pod rot of cacao.</title>
        <authorList>
            <person name="Aime M.C."/>
            <person name="Diaz-Valderrama J.R."/>
            <person name="Kijpornyongpan T."/>
            <person name="Phillips-Mora W."/>
        </authorList>
    </citation>
    <scope>NUCLEOTIDE SEQUENCE [LARGE SCALE GENOMIC DNA]</scope>
    <source>
        <strain evidence="6 7">MCA 2952</strain>
    </source>
</reference>
<feature type="compositionally biased region" description="Basic and acidic residues" evidence="4">
    <location>
        <begin position="665"/>
        <end position="680"/>
    </location>
</feature>
<feature type="compositionally biased region" description="Polar residues" evidence="4">
    <location>
        <begin position="963"/>
        <end position="972"/>
    </location>
</feature>
<organism evidence="6 7">
    <name type="scientific">Moniliophthora roreri</name>
    <name type="common">Frosty pod rot fungus</name>
    <name type="synonym">Monilia roreri</name>
    <dbReference type="NCBI Taxonomy" id="221103"/>
    <lineage>
        <taxon>Eukaryota</taxon>
        <taxon>Fungi</taxon>
        <taxon>Dikarya</taxon>
        <taxon>Basidiomycota</taxon>
        <taxon>Agaricomycotina</taxon>
        <taxon>Agaricomycetes</taxon>
        <taxon>Agaricomycetidae</taxon>
        <taxon>Agaricales</taxon>
        <taxon>Marasmiineae</taxon>
        <taxon>Marasmiaceae</taxon>
        <taxon>Moniliophthora</taxon>
    </lineage>
</organism>
<gene>
    <name evidence="6" type="ORF">WG66_16565</name>
</gene>
<proteinExistence type="predicted"/>
<dbReference type="eggNOG" id="KOG4733">
    <property type="taxonomic scope" value="Eukaryota"/>
</dbReference>
<evidence type="ECO:0000256" key="2">
    <source>
        <dbReference type="ARBA" id="ARBA00022884"/>
    </source>
</evidence>
<dbReference type="SMART" id="SM00360">
    <property type="entry name" value="RRM"/>
    <property type="match status" value="2"/>
</dbReference>
<evidence type="ECO:0000313" key="6">
    <source>
        <dbReference type="EMBL" id="KTB30865.1"/>
    </source>
</evidence>
<feature type="compositionally biased region" description="Polar residues" evidence="4">
    <location>
        <begin position="24"/>
        <end position="33"/>
    </location>
</feature>
<dbReference type="PANTHER" id="PTHR24012">
    <property type="entry name" value="RNA BINDING PROTEIN"/>
    <property type="match status" value="1"/>
</dbReference>
<feature type="compositionally biased region" description="Polar residues" evidence="4">
    <location>
        <begin position="1044"/>
        <end position="1055"/>
    </location>
</feature>
<feature type="compositionally biased region" description="Low complexity" evidence="4">
    <location>
        <begin position="85"/>
        <end position="108"/>
    </location>
</feature>
<evidence type="ECO:0000256" key="3">
    <source>
        <dbReference type="PROSITE-ProRule" id="PRU00176"/>
    </source>
</evidence>
<feature type="compositionally biased region" description="Basic and acidic residues" evidence="4">
    <location>
        <begin position="218"/>
        <end position="229"/>
    </location>
</feature>
<feature type="compositionally biased region" description="Low complexity" evidence="4">
    <location>
        <begin position="265"/>
        <end position="276"/>
    </location>
</feature>
<keyword evidence="1" id="KW-0677">Repeat</keyword>
<dbReference type="InterPro" id="IPR000504">
    <property type="entry name" value="RRM_dom"/>
</dbReference>
<feature type="domain" description="RRM" evidence="5">
    <location>
        <begin position="447"/>
        <end position="521"/>
    </location>
</feature>
<dbReference type="Pfam" id="PF00076">
    <property type="entry name" value="RRM_1"/>
    <property type="match status" value="2"/>
</dbReference>
<dbReference type="Proteomes" id="UP000054988">
    <property type="component" value="Unassembled WGS sequence"/>
</dbReference>
<evidence type="ECO:0000256" key="4">
    <source>
        <dbReference type="SAM" id="MobiDB-lite"/>
    </source>
</evidence>
<feature type="region of interest" description="Disordered" evidence="4">
    <location>
        <begin position="1160"/>
        <end position="1182"/>
    </location>
</feature>
<feature type="compositionally biased region" description="Polar residues" evidence="4">
    <location>
        <begin position="242"/>
        <end position="252"/>
    </location>
</feature>
<feature type="compositionally biased region" description="Polar residues" evidence="4">
    <location>
        <begin position="59"/>
        <end position="73"/>
    </location>
</feature>
<dbReference type="GO" id="GO:0003723">
    <property type="term" value="F:RNA binding"/>
    <property type="evidence" value="ECO:0007669"/>
    <property type="project" value="UniProtKB-UniRule"/>
</dbReference>
<protein>
    <recommendedName>
        <fullName evidence="5">RRM domain-containing protein</fullName>
    </recommendedName>
</protein>
<dbReference type="AlphaFoldDB" id="A0A0W0F3M8"/>
<feature type="region of interest" description="Disordered" evidence="4">
    <location>
        <begin position="522"/>
        <end position="557"/>
    </location>
</feature>
<dbReference type="InterPro" id="IPR012677">
    <property type="entry name" value="Nucleotide-bd_a/b_plait_sf"/>
</dbReference>
<dbReference type="Gene3D" id="3.30.70.330">
    <property type="match status" value="2"/>
</dbReference>
<evidence type="ECO:0000256" key="1">
    <source>
        <dbReference type="ARBA" id="ARBA00022737"/>
    </source>
</evidence>
<dbReference type="EMBL" id="LATX01002361">
    <property type="protein sequence ID" value="KTB30865.1"/>
    <property type="molecule type" value="Genomic_DNA"/>
</dbReference>
<evidence type="ECO:0000313" key="7">
    <source>
        <dbReference type="Proteomes" id="UP000054988"/>
    </source>
</evidence>
<feature type="compositionally biased region" description="Polar residues" evidence="4">
    <location>
        <begin position="924"/>
        <end position="936"/>
    </location>
</feature>
<feature type="region of interest" description="Disordered" evidence="4">
    <location>
        <begin position="665"/>
        <end position="685"/>
    </location>
</feature>
<keyword evidence="2 3" id="KW-0694">RNA-binding</keyword>
<dbReference type="PROSITE" id="PS50102">
    <property type="entry name" value="RRM"/>
    <property type="match status" value="2"/>
</dbReference>
<name>A0A0W0F3M8_MONRR</name>
<feature type="compositionally biased region" description="Low complexity" evidence="4">
    <location>
        <begin position="320"/>
        <end position="350"/>
    </location>
</feature>
<dbReference type="SUPFAM" id="SSF54928">
    <property type="entry name" value="RNA-binding domain, RBD"/>
    <property type="match status" value="2"/>
</dbReference>
<feature type="compositionally biased region" description="Polar residues" evidence="4">
    <location>
        <begin position="288"/>
        <end position="319"/>
    </location>
</feature>
<feature type="domain" description="RRM" evidence="5">
    <location>
        <begin position="581"/>
        <end position="663"/>
    </location>
</feature>
<feature type="region of interest" description="Disordered" evidence="4">
    <location>
        <begin position="207"/>
        <end position="350"/>
    </location>
</feature>
<evidence type="ECO:0000259" key="5">
    <source>
        <dbReference type="PROSITE" id="PS50102"/>
    </source>
</evidence>
<feature type="region of interest" description="Disordered" evidence="4">
    <location>
        <begin position="924"/>
        <end position="1059"/>
    </location>
</feature>